<dbReference type="InterPro" id="IPR036249">
    <property type="entry name" value="Thioredoxin-like_sf"/>
</dbReference>
<feature type="transmembrane region" description="Helical" evidence="2">
    <location>
        <begin position="39"/>
        <end position="61"/>
    </location>
</feature>
<dbReference type="Pfam" id="PF17172">
    <property type="entry name" value="GST_N_4"/>
    <property type="match status" value="1"/>
</dbReference>
<name>A0A2S1TZI5_PIRSP</name>
<proteinExistence type="evidence at transcript level"/>
<keyword evidence="2" id="KW-0472">Membrane</keyword>
<dbReference type="SFLD" id="SFLDG01200">
    <property type="entry name" value="SUF1.1"/>
    <property type="match status" value="1"/>
</dbReference>
<feature type="domain" description="Thioredoxin-like fold" evidence="4">
    <location>
        <begin position="100"/>
        <end position="196"/>
    </location>
</feature>
<dbReference type="CDD" id="cd03193">
    <property type="entry name" value="GST_C_Metaxin"/>
    <property type="match status" value="1"/>
</dbReference>
<sequence>MENEQQQIKQALNRVKEVIDPYDEQIKEKWNSSFPQYPITYSPILCVTGFLFAYIVIVPILKKFFRNIKNSFCLKKNYEEDMIYLHKYGNVDQYLPSLSPFCLKLEAYLRFASLKYTVVSKPDFSLAPKGKLPFIERNGEILDDSSFIINWINDQIEFDPDSNLVSDEKAIALATKRLLEDHLYFIIMKQRWLTKDGYSFTKTCFKDIPWYCRPCVLRKIKKNVQNTLHLQGLGRFSDDELYELANEDIKCLSSLVGESEYVFGTQEPTSLDIYIFSFIASIIQLPYDYPLKTLVMNRRNLVNHCKRIGHLYFQEYDWDFE</sequence>
<keyword evidence="5" id="KW-0808">Transferase</keyword>
<dbReference type="InterPro" id="IPR033468">
    <property type="entry name" value="Metaxin_GST"/>
</dbReference>
<keyword evidence="2" id="KW-0812">Transmembrane</keyword>
<dbReference type="EMBL" id="MH043907">
    <property type="protein sequence ID" value="AWI67061.1"/>
    <property type="molecule type" value="mRNA"/>
</dbReference>
<evidence type="ECO:0000313" key="5">
    <source>
        <dbReference type="EMBL" id="AWI67061.1"/>
    </source>
</evidence>
<dbReference type="AlphaFoldDB" id="A0A2S1TZI5"/>
<dbReference type="GO" id="GO:0005737">
    <property type="term" value="C:cytoplasm"/>
    <property type="evidence" value="ECO:0007669"/>
    <property type="project" value="TreeGrafter"/>
</dbReference>
<organism evidence="5">
    <name type="scientific">Piromyces sp</name>
    <dbReference type="NCBI Taxonomy" id="45796"/>
    <lineage>
        <taxon>Eukaryota</taxon>
        <taxon>Fungi</taxon>
        <taxon>Fungi incertae sedis</taxon>
        <taxon>Chytridiomycota</taxon>
        <taxon>Chytridiomycota incertae sedis</taxon>
        <taxon>Neocallimastigomycetes</taxon>
        <taxon>Neocallimastigales</taxon>
        <taxon>Neocallimastigaceae</taxon>
        <taxon>Piromyces</taxon>
    </lineage>
</organism>
<keyword evidence="2" id="KW-1133">Transmembrane helix</keyword>
<dbReference type="PANTHER" id="PTHR12289">
    <property type="entry name" value="METAXIN RELATED"/>
    <property type="match status" value="1"/>
</dbReference>
<evidence type="ECO:0000259" key="3">
    <source>
        <dbReference type="Pfam" id="PF17171"/>
    </source>
</evidence>
<dbReference type="InterPro" id="IPR012336">
    <property type="entry name" value="Thioredoxin-like_fold"/>
</dbReference>
<dbReference type="SUPFAM" id="SSF52833">
    <property type="entry name" value="Thioredoxin-like"/>
    <property type="match status" value="1"/>
</dbReference>
<dbReference type="Gene3D" id="3.40.30.10">
    <property type="entry name" value="Glutaredoxin"/>
    <property type="match status" value="1"/>
</dbReference>
<dbReference type="Pfam" id="PF17171">
    <property type="entry name" value="GST_C_6"/>
    <property type="match status" value="1"/>
</dbReference>
<dbReference type="GO" id="GO:0016740">
    <property type="term" value="F:transferase activity"/>
    <property type="evidence" value="ECO:0007669"/>
    <property type="project" value="UniProtKB-KW"/>
</dbReference>
<evidence type="ECO:0000256" key="1">
    <source>
        <dbReference type="ARBA" id="ARBA00006475"/>
    </source>
</evidence>
<feature type="domain" description="Metaxin glutathione S-transferase" evidence="3">
    <location>
        <begin position="245"/>
        <end position="308"/>
    </location>
</feature>
<dbReference type="InterPro" id="IPR026928">
    <property type="entry name" value="FAX/IsoI-like"/>
</dbReference>
<accession>A0A2S1TZI5</accession>
<dbReference type="SFLD" id="SFLDS00019">
    <property type="entry name" value="Glutathione_Transferase_(cytos"/>
    <property type="match status" value="1"/>
</dbReference>
<protein>
    <submittedName>
        <fullName evidence="5">Glutathione S-transferase</fullName>
    </submittedName>
</protein>
<dbReference type="InterPro" id="IPR050931">
    <property type="entry name" value="Mito_Protein_Transport_Metaxin"/>
</dbReference>
<dbReference type="PANTHER" id="PTHR12289:SF41">
    <property type="entry name" value="FAILED AXON CONNECTIONS-RELATED"/>
    <property type="match status" value="1"/>
</dbReference>
<dbReference type="SFLD" id="SFLDG01180">
    <property type="entry name" value="SUF1"/>
    <property type="match status" value="1"/>
</dbReference>
<comment type="similarity">
    <text evidence="1">Belongs to the FAX family.</text>
</comment>
<evidence type="ECO:0000256" key="2">
    <source>
        <dbReference type="SAM" id="Phobius"/>
    </source>
</evidence>
<evidence type="ECO:0000259" key="4">
    <source>
        <dbReference type="Pfam" id="PF17172"/>
    </source>
</evidence>
<reference evidence="5" key="1">
    <citation type="submission" date="2018-03" db="EMBL/GenBank/DDBJ databases">
        <title>Horizontal gene transfer is an indispensable driver in forging the evolution of the Neocallimastigomycota as a distinct gut-dwelling fungal lineage.</title>
        <authorList>
            <person name="Murphy C.L."/>
            <person name="Youssef N.H."/>
            <person name="Elshahed M.S."/>
        </authorList>
    </citation>
    <scope>NUCLEOTIDE SEQUENCE</scope>
    <source>
        <strain evidence="5">A2</strain>
    </source>
</reference>
<dbReference type="InterPro" id="IPR040079">
    <property type="entry name" value="Glutathione_S-Trfase"/>
</dbReference>